<dbReference type="CDD" id="cd19946">
    <property type="entry name" value="GlpA-like_Fer2_BFD-like"/>
    <property type="match status" value="1"/>
</dbReference>
<dbReference type="PRINTS" id="PR00368">
    <property type="entry name" value="FADPNR"/>
</dbReference>
<dbReference type="Pfam" id="PF07992">
    <property type="entry name" value="Pyr_redox_2"/>
    <property type="match status" value="1"/>
</dbReference>
<dbReference type="PRINTS" id="PR00411">
    <property type="entry name" value="PNDRDTASEI"/>
</dbReference>
<dbReference type="Gene3D" id="3.50.50.60">
    <property type="entry name" value="FAD/NAD(P)-binding domain"/>
    <property type="match status" value="2"/>
</dbReference>
<feature type="region of interest" description="Disordered" evidence="2">
    <location>
        <begin position="1"/>
        <end position="21"/>
    </location>
</feature>
<dbReference type="PANTHER" id="PTHR42949:SF3">
    <property type="entry name" value="ANAEROBIC GLYCEROL-3-PHOSPHATE DEHYDROGENASE SUBUNIT B"/>
    <property type="match status" value="1"/>
</dbReference>
<evidence type="ECO:0000256" key="1">
    <source>
        <dbReference type="ARBA" id="ARBA00023002"/>
    </source>
</evidence>
<dbReference type="Gene3D" id="1.10.10.1100">
    <property type="entry name" value="BFD-like [2Fe-2S]-binding domain"/>
    <property type="match status" value="1"/>
</dbReference>
<name>A0A286E7G2_9ACTN</name>
<dbReference type="InterPro" id="IPR041854">
    <property type="entry name" value="BFD-like_2Fe2S-bd_dom_sf"/>
</dbReference>
<dbReference type="AlphaFoldDB" id="A0A286E7G2"/>
<accession>A0A286E7G2</accession>
<dbReference type="Proteomes" id="UP000219072">
    <property type="component" value="Unassembled WGS sequence"/>
</dbReference>
<evidence type="ECO:0000313" key="5">
    <source>
        <dbReference type="Proteomes" id="UP000219072"/>
    </source>
</evidence>
<dbReference type="GO" id="GO:0016491">
    <property type="term" value="F:oxidoreductase activity"/>
    <property type="evidence" value="ECO:0007669"/>
    <property type="project" value="UniProtKB-KW"/>
</dbReference>
<dbReference type="InterPro" id="IPR017224">
    <property type="entry name" value="Opine_Oxase_asu/HCN_bsu"/>
</dbReference>
<dbReference type="EMBL" id="OCNE01000027">
    <property type="protein sequence ID" value="SOD66858.1"/>
    <property type="molecule type" value="Genomic_DNA"/>
</dbReference>
<dbReference type="OrthoDB" id="9801699at2"/>
<dbReference type="InterPro" id="IPR051691">
    <property type="entry name" value="Metab_Enz_Cyan_OpOx_G3PDH"/>
</dbReference>
<feature type="domain" description="FAD/NAD(P)-binding" evidence="3">
    <location>
        <begin position="22"/>
        <end position="342"/>
    </location>
</feature>
<evidence type="ECO:0000259" key="3">
    <source>
        <dbReference type="Pfam" id="PF07992"/>
    </source>
</evidence>
<dbReference type="InterPro" id="IPR023753">
    <property type="entry name" value="FAD/NAD-binding_dom"/>
</dbReference>
<gene>
    <name evidence="4" type="ORF">SAMN06297387_12753</name>
</gene>
<organism evidence="4 5">
    <name type="scientific">Streptomyces zhaozhouensis</name>
    <dbReference type="NCBI Taxonomy" id="1300267"/>
    <lineage>
        <taxon>Bacteria</taxon>
        <taxon>Bacillati</taxon>
        <taxon>Actinomycetota</taxon>
        <taxon>Actinomycetes</taxon>
        <taxon>Kitasatosporales</taxon>
        <taxon>Streptomycetaceae</taxon>
        <taxon>Streptomyces</taxon>
    </lineage>
</organism>
<sequence length="508" mass="52420">MPTPVESGTSELRDPRDPRDPFDVAVVGAGPAGLAAAVTAAAGGRSVLLLDAGERPGGQFWRHPPPAPGSAEGEDTVRVHHDGARFAALRRALAHHVARGRLTHRPGHQVWLVTRDEDGFLIESTPVHPGTAPVTRRARARALILCPGAADRQLPVPGWTLPGVMAAGGAQALWQGQRALAGRRVLVAGTGPFLLSVAGGLAEAGARVVGVWEAGSPRAWASRLPAVARVPAKAVEGLGHVATLARHRVPYLTRTVVREVLGEDRVRAARPARLDAAGRPGPAGDEVPVDLVALGWGFTPSLELPLQLGAATRLDADGSLVVTVDDEQRADIPGLWVAGEATGVGGAALGVAEGTLAGLSAAGRPTEGRAARRLRARIAAHRAFARAMHLAHPVPAGWSDWLRDDTVVCRCEEVDAATVRAAHDTLGADDARTVKMLTRCGMGWCQGRVCGLATALLASHHAGRAPTEADLAATAARPLAFPVTLGELAELGDEEGGFGGDAVGAGEG</sequence>
<protein>
    <submittedName>
        <fullName evidence="4">Thioredoxin reductase</fullName>
    </submittedName>
</protein>
<evidence type="ECO:0000256" key="2">
    <source>
        <dbReference type="SAM" id="MobiDB-lite"/>
    </source>
</evidence>
<dbReference type="PIRSF" id="PIRSF037495">
    <property type="entry name" value="Opine_OX_OoxA/HcnB"/>
    <property type="match status" value="1"/>
</dbReference>
<feature type="compositionally biased region" description="Basic and acidic residues" evidence="2">
    <location>
        <begin position="11"/>
        <end position="21"/>
    </location>
</feature>
<dbReference type="RefSeq" id="WP_097233841.1">
    <property type="nucleotide sequence ID" value="NZ_OCNE01000027.1"/>
</dbReference>
<keyword evidence="5" id="KW-1185">Reference proteome</keyword>
<proteinExistence type="predicted"/>
<keyword evidence="1" id="KW-0560">Oxidoreductase</keyword>
<evidence type="ECO:0000313" key="4">
    <source>
        <dbReference type="EMBL" id="SOD66858.1"/>
    </source>
</evidence>
<dbReference type="PANTHER" id="PTHR42949">
    <property type="entry name" value="ANAEROBIC GLYCEROL-3-PHOSPHATE DEHYDROGENASE SUBUNIT B"/>
    <property type="match status" value="1"/>
</dbReference>
<feature type="compositionally biased region" description="Polar residues" evidence="2">
    <location>
        <begin position="1"/>
        <end position="10"/>
    </location>
</feature>
<reference evidence="4 5" key="1">
    <citation type="submission" date="2017-09" db="EMBL/GenBank/DDBJ databases">
        <authorList>
            <person name="Ehlers B."/>
            <person name="Leendertz F.H."/>
        </authorList>
    </citation>
    <scope>NUCLEOTIDE SEQUENCE [LARGE SCALE GENOMIC DNA]</scope>
    <source>
        <strain evidence="4 5">CGMCC 4.7095</strain>
    </source>
</reference>
<dbReference type="InterPro" id="IPR036188">
    <property type="entry name" value="FAD/NAD-bd_sf"/>
</dbReference>
<dbReference type="SUPFAM" id="SSF51905">
    <property type="entry name" value="FAD/NAD(P)-binding domain"/>
    <property type="match status" value="1"/>
</dbReference>